<organism evidence="1 2">
    <name type="scientific">Golovinomyces cichoracearum</name>
    <dbReference type="NCBI Taxonomy" id="62708"/>
    <lineage>
        <taxon>Eukaryota</taxon>
        <taxon>Fungi</taxon>
        <taxon>Dikarya</taxon>
        <taxon>Ascomycota</taxon>
        <taxon>Pezizomycotina</taxon>
        <taxon>Leotiomycetes</taxon>
        <taxon>Erysiphales</taxon>
        <taxon>Erysiphaceae</taxon>
        <taxon>Golovinomyces</taxon>
    </lineage>
</organism>
<evidence type="ECO:0000313" key="1">
    <source>
        <dbReference type="EMBL" id="RKF55760.1"/>
    </source>
</evidence>
<evidence type="ECO:0000313" key="2">
    <source>
        <dbReference type="Proteomes" id="UP000285405"/>
    </source>
</evidence>
<dbReference type="Proteomes" id="UP000285405">
    <property type="component" value="Unassembled WGS sequence"/>
</dbReference>
<gene>
    <name evidence="1" type="ORF">GcC1_201029</name>
</gene>
<proteinExistence type="predicted"/>
<accession>A0A420HE88</accession>
<evidence type="ECO:0008006" key="3">
    <source>
        <dbReference type="Google" id="ProtNLM"/>
    </source>
</evidence>
<dbReference type="AlphaFoldDB" id="A0A420HE88"/>
<dbReference type="OrthoDB" id="3593474at2759"/>
<reference evidence="1 2" key="1">
    <citation type="journal article" date="2018" name="BMC Genomics">
        <title>Comparative genome analyses reveal sequence features reflecting distinct modes of host-adaptation between dicot and monocot powdery mildew.</title>
        <authorList>
            <person name="Wu Y."/>
            <person name="Ma X."/>
            <person name="Pan Z."/>
            <person name="Kale S.D."/>
            <person name="Song Y."/>
            <person name="King H."/>
            <person name="Zhang Q."/>
            <person name="Presley C."/>
            <person name="Deng X."/>
            <person name="Wei C.I."/>
            <person name="Xiao S."/>
        </authorList>
    </citation>
    <scope>NUCLEOTIDE SEQUENCE [LARGE SCALE GENOMIC DNA]</scope>
    <source>
        <strain evidence="1">UCSC1</strain>
    </source>
</reference>
<sequence>MSYNFNVESKKYNRRIDPQSASEDDFSGYIKFKTELYEREKWFDENLWETFTYYFEKFNLDNWKMAEKEILQSLRKTLRSAGVHVNKDEVVVWDALNEMTTTTKFSPWTEDQIKKSLRDKSFNFTSGKIQWLLENNFGRQESYNTLESAKIQIETCKLEESELPKTQNLLLPEKQLYDQQPNYLADIGRQSGNLSKIYTENMKYSGENDSFTYKLMIFNDNCSRAGVTRENFSKVFPTMLKSLAFDYYYASIGAMPQKSEGICKMFEEYFEGKEYKRGVLNK</sequence>
<dbReference type="EMBL" id="MCBR01020147">
    <property type="protein sequence ID" value="RKF55760.1"/>
    <property type="molecule type" value="Genomic_DNA"/>
</dbReference>
<name>A0A420HE88_9PEZI</name>
<protein>
    <recommendedName>
        <fullName evidence="3">Integrase and RNaseH domain-containing protein</fullName>
    </recommendedName>
</protein>
<comment type="caution">
    <text evidence="1">The sequence shown here is derived from an EMBL/GenBank/DDBJ whole genome shotgun (WGS) entry which is preliminary data.</text>
</comment>